<dbReference type="GO" id="GO:0006302">
    <property type="term" value="P:double-strand break repair"/>
    <property type="evidence" value="ECO:0007669"/>
    <property type="project" value="TreeGrafter"/>
</dbReference>
<dbReference type="InterPro" id="IPR020046">
    <property type="entry name" value="5-3_exonucl_a-hlix_arch_N"/>
</dbReference>
<evidence type="ECO:0000256" key="2">
    <source>
        <dbReference type="ARBA" id="ARBA00012417"/>
    </source>
</evidence>
<dbReference type="GO" id="GO:0006261">
    <property type="term" value="P:DNA-templated DNA replication"/>
    <property type="evidence" value="ECO:0007669"/>
    <property type="project" value="UniProtKB-UniRule"/>
</dbReference>
<dbReference type="SMART" id="SM00475">
    <property type="entry name" value="53EXOc"/>
    <property type="match status" value="1"/>
</dbReference>
<dbReference type="InterPro" id="IPR002421">
    <property type="entry name" value="5-3_exonuclease"/>
</dbReference>
<dbReference type="SUPFAM" id="SSF47807">
    <property type="entry name" value="5' to 3' exonuclease, C-terminal subdomain"/>
    <property type="match status" value="1"/>
</dbReference>
<proteinExistence type="inferred from homology"/>
<comment type="similarity">
    <text evidence="1 16">Belongs to the DNA polymerase type-A family.</text>
</comment>
<dbReference type="FunFam" id="1.10.150.20:FF:000002">
    <property type="entry name" value="DNA polymerase I"/>
    <property type="match status" value="1"/>
</dbReference>
<dbReference type="Pfam" id="PF01367">
    <property type="entry name" value="5_3_exonuc"/>
    <property type="match status" value="1"/>
</dbReference>
<evidence type="ECO:0000256" key="13">
    <source>
        <dbReference type="ARBA" id="ARBA00023204"/>
    </source>
</evidence>
<dbReference type="FunFam" id="1.20.1060.10:FF:000001">
    <property type="entry name" value="DNA polymerase I"/>
    <property type="match status" value="1"/>
</dbReference>
<dbReference type="InterPro" id="IPR001098">
    <property type="entry name" value="DNA-dir_DNA_pol_A_palm_dom"/>
</dbReference>
<evidence type="ECO:0000256" key="3">
    <source>
        <dbReference type="ARBA" id="ARBA00020311"/>
    </source>
</evidence>
<keyword evidence="12 16" id="KW-0238">DNA-binding</keyword>
<gene>
    <name evidence="16" type="primary">polA</name>
    <name evidence="19" type="ORF">DWW02_26340</name>
</gene>
<dbReference type="SUPFAM" id="SSF53098">
    <property type="entry name" value="Ribonuclease H-like"/>
    <property type="match status" value="1"/>
</dbReference>
<dbReference type="InterPro" id="IPR036279">
    <property type="entry name" value="5-3_exonuclease_C_sf"/>
</dbReference>
<keyword evidence="5 16" id="KW-0548">Nucleotidyltransferase</keyword>
<keyword evidence="8 16" id="KW-0227">DNA damage</keyword>
<dbReference type="GO" id="GO:0003887">
    <property type="term" value="F:DNA-directed DNA polymerase activity"/>
    <property type="evidence" value="ECO:0007669"/>
    <property type="project" value="UniProtKB-UniRule"/>
</dbReference>
<dbReference type="Proteomes" id="UP000284543">
    <property type="component" value="Unassembled WGS sequence"/>
</dbReference>
<dbReference type="SUPFAM" id="SSF56672">
    <property type="entry name" value="DNA/RNA polymerases"/>
    <property type="match status" value="1"/>
</dbReference>
<dbReference type="PANTHER" id="PTHR10133">
    <property type="entry name" value="DNA POLYMERASE I"/>
    <property type="match status" value="1"/>
</dbReference>
<evidence type="ECO:0000256" key="4">
    <source>
        <dbReference type="ARBA" id="ARBA00022679"/>
    </source>
</evidence>
<dbReference type="FunFam" id="1.10.150.20:FF:000003">
    <property type="entry name" value="DNA polymerase I"/>
    <property type="match status" value="1"/>
</dbReference>
<dbReference type="Gene3D" id="3.30.420.10">
    <property type="entry name" value="Ribonuclease H-like superfamily/Ribonuclease H"/>
    <property type="match status" value="1"/>
</dbReference>
<dbReference type="Gene3D" id="1.20.1060.10">
    <property type="entry name" value="Taq DNA Polymerase, Chain T, domain 4"/>
    <property type="match status" value="1"/>
</dbReference>
<dbReference type="EC" id="2.7.7.7" evidence="2 15"/>
<dbReference type="InterPro" id="IPR036397">
    <property type="entry name" value="RNaseH_sf"/>
</dbReference>
<dbReference type="GO" id="GO:0003677">
    <property type="term" value="F:DNA binding"/>
    <property type="evidence" value="ECO:0007669"/>
    <property type="project" value="UniProtKB-UniRule"/>
</dbReference>
<evidence type="ECO:0000259" key="17">
    <source>
        <dbReference type="SMART" id="SM00475"/>
    </source>
</evidence>
<dbReference type="InterPro" id="IPR012337">
    <property type="entry name" value="RNaseH-like_sf"/>
</dbReference>
<dbReference type="NCBIfam" id="NF004397">
    <property type="entry name" value="PRK05755.1"/>
    <property type="match status" value="1"/>
</dbReference>
<feature type="domain" description="5'-3' exonuclease" evidence="17">
    <location>
        <begin position="2"/>
        <end position="263"/>
    </location>
</feature>
<dbReference type="InterPro" id="IPR008918">
    <property type="entry name" value="HhH2"/>
</dbReference>
<comment type="subunit">
    <text evidence="16">Single-chain monomer with multiple functions.</text>
</comment>
<dbReference type="InterPro" id="IPR019760">
    <property type="entry name" value="DNA-dir_DNA_pol_A_CS"/>
</dbReference>
<evidence type="ECO:0000256" key="15">
    <source>
        <dbReference type="NCBIfam" id="TIGR00593"/>
    </source>
</evidence>
<evidence type="ECO:0000256" key="16">
    <source>
        <dbReference type="RuleBase" id="RU004460"/>
    </source>
</evidence>
<dbReference type="InterPro" id="IPR029060">
    <property type="entry name" value="PIN-like_dom_sf"/>
</dbReference>
<name>A0A412YVS3_9FIRM</name>
<dbReference type="InterPro" id="IPR002298">
    <property type="entry name" value="DNA_polymerase_A"/>
</dbReference>
<dbReference type="SMART" id="SM00279">
    <property type="entry name" value="HhH2"/>
    <property type="match status" value="1"/>
</dbReference>
<dbReference type="InterPro" id="IPR043502">
    <property type="entry name" value="DNA/RNA_pol_sf"/>
</dbReference>
<evidence type="ECO:0000256" key="7">
    <source>
        <dbReference type="ARBA" id="ARBA00022722"/>
    </source>
</evidence>
<evidence type="ECO:0000256" key="8">
    <source>
        <dbReference type="ARBA" id="ARBA00022763"/>
    </source>
</evidence>
<sequence length="930" mass="104103">MDKLVLIDGHSIMNRAFYGVPDLTNSEGLHTNAVYGFLNIMLKILEEEKADHAAVAFDLKEPTFRHEMYDAYKGTRKPMPQELHEQVPVMKDVLKAMGIPIMTLKGFEADDILGTVAKRCQAQGIQVSVVSGDRDLLQLADEHIKIRIPRTSRGVTEIKDYFPEDVLREYQVTPEEFIDVKALMGDASDNIPGVPSIGEKTATSIIAQYKSIENAYAHLEEIRPPRAKKALEEHYDMAQMSRKLAAICTDCPVEFNYEDARIEDLYTPEAYQYMKRLEFKSILARFDKTAAQEAAAPDIKTHFTLVKDIKTADKIFSRAAEAGLVGFQLILGRDGALKETAEQLSFSFDENGEVKAGKKARSGLNPVTGLALCLGEEDIYCLAAGEQITGEYLLEQLRALCGRNQEQDNQAQNSQGQDNPGVRELWALDLKSMLAYLELKDTDPVYDAGVAGYLLNPLKDTYAYDDLARDYLGLTVPSRADLLAKEDLGDALWRGEKNAVDCVCYMGYTAWKAAAPLAGQLKDTGMYSLYTDIEMPLIYSLFHMEQEGVKVERAELKEYGDRLKVGIAKLEQEIYQETGHEFNINSPKQLGEILFEQMELPGGKKTKTGYSTAADVLEKLAPDYPVVQKILDYRQLTKLNSTYAEGLAAYIGEDGRIHGKFNQTITATGRISSTEPNLQNIPVRMALGREIRKVFVPKEGCVFVDADYSQIELRILAHMSGDERLIEAYRSAQDIHAITASQVFHVPLDEVTPLQRRNAKAVNFGIVYGISAFGLSEGLSISRKEAVEYIDKYFETYPGVKTFLDGLVKQGKEQGYVTTLYGRRRPIPELKSANFMQRQFGERVAMNSPIQGTAADVMKIAMIAVDRELKKRGLKSRIVLQIHDELLIETARDEIEAVKEILTDKMKHAADLRVSLEVEAEVGKSWFDAK</sequence>
<evidence type="ECO:0000256" key="10">
    <source>
        <dbReference type="ARBA" id="ARBA00022839"/>
    </source>
</evidence>
<comment type="function">
    <text evidence="16">In addition to polymerase activity, this DNA polymerase exhibits 5'-3' exonuclease activity.</text>
</comment>
<dbReference type="RefSeq" id="WP_118019544.1">
    <property type="nucleotide sequence ID" value="NZ_CAUHGS010000012.1"/>
</dbReference>
<evidence type="ECO:0000256" key="14">
    <source>
        <dbReference type="ARBA" id="ARBA00049244"/>
    </source>
</evidence>
<organism evidence="19 20">
    <name type="scientific">Enterocloster bolteae</name>
    <dbReference type="NCBI Taxonomy" id="208479"/>
    <lineage>
        <taxon>Bacteria</taxon>
        <taxon>Bacillati</taxon>
        <taxon>Bacillota</taxon>
        <taxon>Clostridia</taxon>
        <taxon>Lachnospirales</taxon>
        <taxon>Lachnospiraceae</taxon>
        <taxon>Enterocloster</taxon>
    </lineage>
</organism>
<dbReference type="InterPro" id="IPR018320">
    <property type="entry name" value="DNA_polymerase_1"/>
</dbReference>
<keyword evidence="7" id="KW-0540">Nuclease</keyword>
<dbReference type="CDD" id="cd09859">
    <property type="entry name" value="PIN_53EXO"/>
    <property type="match status" value="1"/>
</dbReference>
<evidence type="ECO:0000256" key="6">
    <source>
        <dbReference type="ARBA" id="ARBA00022705"/>
    </source>
</evidence>
<dbReference type="Gene3D" id="3.30.70.370">
    <property type="match status" value="1"/>
</dbReference>
<evidence type="ECO:0000313" key="19">
    <source>
        <dbReference type="EMBL" id="RGV70850.1"/>
    </source>
</evidence>
<evidence type="ECO:0000256" key="11">
    <source>
        <dbReference type="ARBA" id="ARBA00022932"/>
    </source>
</evidence>
<dbReference type="PRINTS" id="PR00868">
    <property type="entry name" value="DNAPOLI"/>
</dbReference>
<dbReference type="SUPFAM" id="SSF88723">
    <property type="entry name" value="PIN domain-like"/>
    <property type="match status" value="1"/>
</dbReference>
<dbReference type="AlphaFoldDB" id="A0A412YVS3"/>
<keyword evidence="6 16" id="KW-0235">DNA replication</keyword>
<keyword evidence="13 16" id="KW-0234">DNA repair</keyword>
<dbReference type="FunFam" id="3.40.50.1010:FF:000001">
    <property type="entry name" value="DNA polymerase I"/>
    <property type="match status" value="1"/>
</dbReference>
<dbReference type="Gene3D" id="1.10.150.20">
    <property type="entry name" value="5' to 3' exonuclease, C-terminal subdomain"/>
    <property type="match status" value="2"/>
</dbReference>
<keyword evidence="9 16" id="KW-0378">Hydrolase</keyword>
<dbReference type="PROSITE" id="PS00447">
    <property type="entry name" value="DNA_POLYMERASE_A"/>
    <property type="match status" value="1"/>
</dbReference>
<evidence type="ECO:0000256" key="12">
    <source>
        <dbReference type="ARBA" id="ARBA00023125"/>
    </source>
</evidence>
<dbReference type="GO" id="GO:0008409">
    <property type="term" value="F:5'-3' exonuclease activity"/>
    <property type="evidence" value="ECO:0007669"/>
    <property type="project" value="UniProtKB-UniRule"/>
</dbReference>
<evidence type="ECO:0000256" key="9">
    <source>
        <dbReference type="ARBA" id="ARBA00022801"/>
    </source>
</evidence>
<keyword evidence="4 16" id="KW-0808">Transferase</keyword>
<evidence type="ECO:0000313" key="20">
    <source>
        <dbReference type="Proteomes" id="UP000284543"/>
    </source>
</evidence>
<dbReference type="PANTHER" id="PTHR10133:SF27">
    <property type="entry name" value="DNA POLYMERASE NU"/>
    <property type="match status" value="1"/>
</dbReference>
<comment type="caution">
    <text evidence="19">The sequence shown here is derived from an EMBL/GenBank/DDBJ whole genome shotgun (WGS) entry which is preliminary data.</text>
</comment>
<accession>A0A412YVS3</accession>
<dbReference type="NCBIfam" id="TIGR00593">
    <property type="entry name" value="pola"/>
    <property type="match status" value="1"/>
</dbReference>
<dbReference type="CDD" id="cd09898">
    <property type="entry name" value="H3TH_53EXO"/>
    <property type="match status" value="1"/>
</dbReference>
<dbReference type="Pfam" id="PF02739">
    <property type="entry name" value="5_3_exonuc_N"/>
    <property type="match status" value="1"/>
</dbReference>
<evidence type="ECO:0000259" key="18">
    <source>
        <dbReference type="SMART" id="SM00482"/>
    </source>
</evidence>
<dbReference type="InterPro" id="IPR020045">
    <property type="entry name" value="DNA_polI_H3TH"/>
</dbReference>
<evidence type="ECO:0000256" key="5">
    <source>
        <dbReference type="ARBA" id="ARBA00022695"/>
    </source>
</evidence>
<feature type="domain" description="DNA-directed DNA polymerase family A palm" evidence="18">
    <location>
        <begin position="688"/>
        <end position="894"/>
    </location>
</feature>
<dbReference type="EMBL" id="QRZM01000018">
    <property type="protein sequence ID" value="RGV70850.1"/>
    <property type="molecule type" value="Genomic_DNA"/>
</dbReference>
<dbReference type="SMART" id="SM00482">
    <property type="entry name" value="POLAc"/>
    <property type="match status" value="1"/>
</dbReference>
<keyword evidence="11 16" id="KW-0239">DNA-directed DNA polymerase</keyword>
<dbReference type="Gene3D" id="3.40.50.1010">
    <property type="entry name" value="5'-nuclease"/>
    <property type="match status" value="1"/>
</dbReference>
<keyword evidence="10 16" id="KW-0269">Exonuclease</keyword>
<dbReference type="CDD" id="cd08637">
    <property type="entry name" value="DNA_pol_A_pol_I_C"/>
    <property type="match status" value="1"/>
</dbReference>
<comment type="catalytic activity">
    <reaction evidence="14 16">
        <text>DNA(n) + a 2'-deoxyribonucleoside 5'-triphosphate = DNA(n+1) + diphosphate</text>
        <dbReference type="Rhea" id="RHEA:22508"/>
        <dbReference type="Rhea" id="RHEA-COMP:17339"/>
        <dbReference type="Rhea" id="RHEA-COMP:17340"/>
        <dbReference type="ChEBI" id="CHEBI:33019"/>
        <dbReference type="ChEBI" id="CHEBI:61560"/>
        <dbReference type="ChEBI" id="CHEBI:173112"/>
        <dbReference type="EC" id="2.7.7.7"/>
    </reaction>
</comment>
<dbReference type="Pfam" id="PF00476">
    <property type="entry name" value="DNA_pol_A"/>
    <property type="match status" value="1"/>
</dbReference>
<evidence type="ECO:0000256" key="1">
    <source>
        <dbReference type="ARBA" id="ARBA00007705"/>
    </source>
</evidence>
<protein>
    <recommendedName>
        <fullName evidence="3 15">DNA polymerase I</fullName>
        <ecNumber evidence="2 15">2.7.7.7</ecNumber>
    </recommendedName>
</protein>
<reference evidence="19 20" key="1">
    <citation type="submission" date="2018-08" db="EMBL/GenBank/DDBJ databases">
        <title>A genome reference for cultivated species of the human gut microbiota.</title>
        <authorList>
            <person name="Zou Y."/>
            <person name="Xue W."/>
            <person name="Luo G."/>
        </authorList>
    </citation>
    <scope>NUCLEOTIDE SEQUENCE [LARGE SCALE GENOMIC DNA]</scope>
    <source>
        <strain evidence="19 20">AF14-18</strain>
    </source>
</reference>